<sequence>MSAAALGPSLTLPSRARFLHGLNPLSKAVAPMPAMVALVVVRDAATPLAFLLVAMALLLVGARMSRRAVTAVLLGFPIAVAVLTVSFTAWVDPARVDDSAVLLEVGGLQVRAGALQIGLATALRLASLSGLALLGGLTTTGPDLVRALVQQLHVPYRIGWTALAAYRFVPRFAHELAVIRAAHRVRGTVAGRGPVALLRRWLGYVVPLLASAIRHAERVALSMDSRAFGAHPTRTQRYPVPFRARDVVFVVVFWAGTAALLLTLPSSGILTIGVP</sequence>
<dbReference type="RefSeq" id="WP_107574736.1">
    <property type="nucleotide sequence ID" value="NZ_PZPL01000001.1"/>
</dbReference>
<dbReference type="PANTHER" id="PTHR33514:SF13">
    <property type="entry name" value="PROTEIN ABCI12, CHLOROPLASTIC"/>
    <property type="match status" value="1"/>
</dbReference>
<evidence type="ECO:0000256" key="1">
    <source>
        <dbReference type="ARBA" id="ARBA00004141"/>
    </source>
</evidence>
<feature type="transmembrane region" description="Helical" evidence="5">
    <location>
        <begin position="32"/>
        <end position="59"/>
    </location>
</feature>
<feature type="transmembrane region" description="Helical" evidence="5">
    <location>
        <begin position="71"/>
        <end position="91"/>
    </location>
</feature>
<evidence type="ECO:0000313" key="7">
    <source>
        <dbReference type="Proteomes" id="UP000241085"/>
    </source>
</evidence>
<dbReference type="CDD" id="cd16914">
    <property type="entry name" value="EcfT"/>
    <property type="match status" value="1"/>
</dbReference>
<evidence type="ECO:0000256" key="3">
    <source>
        <dbReference type="ARBA" id="ARBA00022989"/>
    </source>
</evidence>
<evidence type="ECO:0000256" key="2">
    <source>
        <dbReference type="ARBA" id="ARBA00022692"/>
    </source>
</evidence>
<comment type="subcellular location">
    <subcellularLocation>
        <location evidence="1">Membrane</location>
        <topology evidence="1">Multi-pass membrane protein</topology>
    </subcellularLocation>
</comment>
<name>A0A2T4UUP2_9MICO</name>
<dbReference type="EMBL" id="PZPL01000001">
    <property type="protein sequence ID" value="PTL73236.1"/>
    <property type="molecule type" value="Genomic_DNA"/>
</dbReference>
<keyword evidence="7" id="KW-1185">Reference proteome</keyword>
<gene>
    <name evidence="6" type="ORF">C1I63_10490</name>
</gene>
<protein>
    <submittedName>
        <fullName evidence="6">Cobalt ABC transporter permease</fullName>
    </submittedName>
</protein>
<reference evidence="6 7" key="1">
    <citation type="submission" date="2018-03" db="EMBL/GenBank/DDBJ databases">
        <title>Bacteriophage NCPPB3778 and a type I-E CRISPR drive the evolution of the US Biological Select Agent, Rathayibacter toxicus.</title>
        <authorList>
            <person name="Davis E.W.II."/>
            <person name="Tabima J.F."/>
            <person name="Weisberg A.J."/>
            <person name="Dantas Lopes L."/>
            <person name="Wiseman M.S."/>
            <person name="Wiseman M.S."/>
            <person name="Pupko T."/>
            <person name="Belcher M.S."/>
            <person name="Sechler A.J."/>
            <person name="Tancos M.A."/>
            <person name="Schroeder B.K."/>
            <person name="Murray T.D."/>
            <person name="Luster D.G."/>
            <person name="Schneider W.L."/>
            <person name="Rogers E."/>
            <person name="Andreote F.D."/>
            <person name="Grunwald N.J."/>
            <person name="Putnam M.L."/>
            <person name="Chang J.H."/>
        </authorList>
    </citation>
    <scope>NUCLEOTIDE SEQUENCE [LARGE SCALE GENOMIC DNA]</scope>
    <source>
        <strain evidence="6 7">DSM 15933</strain>
    </source>
</reference>
<keyword evidence="3 5" id="KW-1133">Transmembrane helix</keyword>
<dbReference type="AlphaFoldDB" id="A0A2T4UUP2"/>
<comment type="caution">
    <text evidence="6">The sequence shown here is derived from an EMBL/GenBank/DDBJ whole genome shotgun (WGS) entry which is preliminary data.</text>
</comment>
<dbReference type="PANTHER" id="PTHR33514">
    <property type="entry name" value="PROTEIN ABCI12, CHLOROPLASTIC"/>
    <property type="match status" value="1"/>
</dbReference>
<evidence type="ECO:0000256" key="5">
    <source>
        <dbReference type="SAM" id="Phobius"/>
    </source>
</evidence>
<dbReference type="GO" id="GO:0005886">
    <property type="term" value="C:plasma membrane"/>
    <property type="evidence" value="ECO:0007669"/>
    <property type="project" value="TreeGrafter"/>
</dbReference>
<evidence type="ECO:0000256" key="4">
    <source>
        <dbReference type="ARBA" id="ARBA00023136"/>
    </source>
</evidence>
<dbReference type="Proteomes" id="UP000241085">
    <property type="component" value="Unassembled WGS sequence"/>
</dbReference>
<organism evidence="6 7">
    <name type="scientific">Rathayibacter caricis DSM 15933</name>
    <dbReference type="NCBI Taxonomy" id="1328867"/>
    <lineage>
        <taxon>Bacteria</taxon>
        <taxon>Bacillati</taxon>
        <taxon>Actinomycetota</taxon>
        <taxon>Actinomycetes</taxon>
        <taxon>Micrococcales</taxon>
        <taxon>Microbacteriaceae</taxon>
        <taxon>Rathayibacter</taxon>
    </lineage>
</organism>
<dbReference type="Pfam" id="PF02361">
    <property type="entry name" value="CbiQ"/>
    <property type="match status" value="1"/>
</dbReference>
<evidence type="ECO:0000313" key="6">
    <source>
        <dbReference type="EMBL" id="PTL73236.1"/>
    </source>
</evidence>
<feature type="transmembrane region" description="Helical" evidence="5">
    <location>
        <begin position="247"/>
        <end position="272"/>
    </location>
</feature>
<keyword evidence="4 5" id="KW-0472">Membrane</keyword>
<dbReference type="InterPro" id="IPR003339">
    <property type="entry name" value="ABC/ECF_trnsptr_transmembrane"/>
</dbReference>
<feature type="transmembrane region" description="Helical" evidence="5">
    <location>
        <begin position="111"/>
        <end position="134"/>
    </location>
</feature>
<keyword evidence="2 5" id="KW-0812">Transmembrane</keyword>
<accession>A0A2T4UUP2</accession>
<proteinExistence type="predicted"/>